<comment type="subcellular location">
    <subcellularLocation>
        <location evidence="1">Membrane</location>
    </subcellularLocation>
</comment>
<evidence type="ECO:0000313" key="7">
    <source>
        <dbReference type="Proteomes" id="UP001326613"/>
    </source>
</evidence>
<keyword evidence="3 5" id="KW-1133">Transmembrane helix</keyword>
<gene>
    <name evidence="6" type="ORF">Trichorick_00391</name>
</gene>
<protein>
    <submittedName>
        <fullName evidence="6">Type IV secretion system protein VirB3</fullName>
    </submittedName>
</protein>
<dbReference type="EMBL" id="CP112932">
    <property type="protein sequence ID" value="WPY00513.1"/>
    <property type="molecule type" value="Genomic_DNA"/>
</dbReference>
<dbReference type="Pfam" id="PF05101">
    <property type="entry name" value="VirB3"/>
    <property type="match status" value="1"/>
</dbReference>
<dbReference type="Proteomes" id="UP001326613">
    <property type="component" value="Chromosome"/>
</dbReference>
<reference evidence="6 7" key="1">
    <citation type="submission" date="2022-10" db="EMBL/GenBank/DDBJ databases">
        <title>Host association and intracellularity evolved multiple times independently in the Rickettsiales.</title>
        <authorList>
            <person name="Castelli M."/>
            <person name="Nardi T."/>
            <person name="Gammuto L."/>
            <person name="Bellinzona G."/>
            <person name="Sabaneyeva E."/>
            <person name="Potekhin A."/>
            <person name="Serra V."/>
            <person name="Petroni G."/>
            <person name="Sassera D."/>
        </authorList>
    </citation>
    <scope>NUCLEOTIDE SEQUENCE [LARGE SCALE GENOMIC DNA]</scope>
    <source>
        <strain evidence="6 7">Kr 154-4</strain>
    </source>
</reference>
<sequence length="95" mass="10396">MSGQLVSDPLFVGLTRPTMIFGVSIQFAMLNMMISVGAFIQTSGIGIIFIAGAVHLVGYLLCFKEPRFMELYLNKGSKCNQCPNKSFYGANSYSI</sequence>
<evidence type="ECO:0000313" key="6">
    <source>
        <dbReference type="EMBL" id="WPY00513.1"/>
    </source>
</evidence>
<evidence type="ECO:0000256" key="5">
    <source>
        <dbReference type="SAM" id="Phobius"/>
    </source>
</evidence>
<dbReference type="NCBIfam" id="NF010474">
    <property type="entry name" value="PRK13899.1"/>
    <property type="match status" value="1"/>
</dbReference>
<dbReference type="InterPro" id="IPR007792">
    <property type="entry name" value="T4SS_VirB3/TrbD/AvhB"/>
</dbReference>
<evidence type="ECO:0000256" key="3">
    <source>
        <dbReference type="ARBA" id="ARBA00022989"/>
    </source>
</evidence>
<accession>A0ABZ0UR44</accession>
<organism evidence="6 7">
    <name type="scientific">Candidatus Trichorickettsia mobilis</name>
    <dbReference type="NCBI Taxonomy" id="1346319"/>
    <lineage>
        <taxon>Bacteria</taxon>
        <taxon>Pseudomonadati</taxon>
        <taxon>Pseudomonadota</taxon>
        <taxon>Alphaproteobacteria</taxon>
        <taxon>Rickettsiales</taxon>
        <taxon>Rickettsiaceae</taxon>
        <taxon>Rickettsieae</taxon>
        <taxon>Candidatus Trichorickettsia</taxon>
    </lineage>
</organism>
<evidence type="ECO:0000256" key="4">
    <source>
        <dbReference type="ARBA" id="ARBA00023136"/>
    </source>
</evidence>
<proteinExistence type="predicted"/>
<feature type="transmembrane region" description="Helical" evidence="5">
    <location>
        <begin position="45"/>
        <end position="63"/>
    </location>
</feature>
<name>A0ABZ0UR44_9RICK</name>
<keyword evidence="2 5" id="KW-0812">Transmembrane</keyword>
<evidence type="ECO:0000256" key="2">
    <source>
        <dbReference type="ARBA" id="ARBA00022692"/>
    </source>
</evidence>
<feature type="transmembrane region" description="Helical" evidence="5">
    <location>
        <begin position="20"/>
        <end position="39"/>
    </location>
</feature>
<evidence type="ECO:0000256" key="1">
    <source>
        <dbReference type="ARBA" id="ARBA00004370"/>
    </source>
</evidence>
<keyword evidence="7" id="KW-1185">Reference proteome</keyword>
<dbReference type="RefSeq" id="WP_323738571.1">
    <property type="nucleotide sequence ID" value="NZ_CP112932.1"/>
</dbReference>
<keyword evidence="4 5" id="KW-0472">Membrane</keyword>